<dbReference type="EMBL" id="JARAVY010000027">
    <property type="protein sequence ID" value="MDX2915247.1"/>
    <property type="molecule type" value="Genomic_DNA"/>
</dbReference>
<name>A0ABU4LHH8_9ACTN</name>
<gene>
    <name evidence="2" type="ORF">PV517_42085</name>
</gene>
<dbReference type="Gene3D" id="1.20.120.450">
    <property type="entry name" value="dinb family like domain"/>
    <property type="match status" value="1"/>
</dbReference>
<dbReference type="SUPFAM" id="SSF109854">
    <property type="entry name" value="DinB/YfiT-like putative metalloenzymes"/>
    <property type="match status" value="1"/>
</dbReference>
<dbReference type="Pfam" id="PF04978">
    <property type="entry name" value="MST"/>
    <property type="match status" value="1"/>
</dbReference>
<protein>
    <submittedName>
        <fullName evidence="2">DinB family protein</fullName>
    </submittedName>
</protein>
<organism evidence="2 3">
    <name type="scientific">Streptomyces griseiscabiei</name>
    <dbReference type="NCBI Taxonomy" id="2993540"/>
    <lineage>
        <taxon>Bacteria</taxon>
        <taxon>Bacillati</taxon>
        <taxon>Actinomycetota</taxon>
        <taxon>Actinomycetes</taxon>
        <taxon>Kitasatosporales</taxon>
        <taxon>Streptomycetaceae</taxon>
        <taxon>Streptomyces</taxon>
    </lineage>
</organism>
<feature type="coiled-coil region" evidence="1">
    <location>
        <begin position="185"/>
        <end position="212"/>
    </location>
</feature>
<accession>A0ABU4LHH8</accession>
<dbReference type="RefSeq" id="WP_086763575.1">
    <property type="nucleotide sequence ID" value="NZ_JAGJBZ010000004.1"/>
</dbReference>
<keyword evidence="3" id="KW-1185">Reference proteome</keyword>
<evidence type="ECO:0000313" key="3">
    <source>
        <dbReference type="Proteomes" id="UP001271723"/>
    </source>
</evidence>
<dbReference type="InterPro" id="IPR007061">
    <property type="entry name" value="MST-like"/>
</dbReference>
<keyword evidence="1" id="KW-0175">Coiled coil</keyword>
<sequence>MTATAPDAKADLLFYLRSARDALLWKLEGLSEYDARRPLTPTGTNLLGLLKHAAGVELGYLGDTFGRPSGEALPWLDADTDAGSEPNADMWATADESREDIVGLYRRAWAHADATIDALPLDTVGRVPWWPDDRDEVTLHHAVVRVIADTHRHAGHADILRELLDGAVGMNEHNTSVPSNDPAWWERYRDRLEQAAEEAEEAEKAEESDRKA</sequence>
<dbReference type="Proteomes" id="UP001271723">
    <property type="component" value="Unassembled WGS sequence"/>
</dbReference>
<dbReference type="InterPro" id="IPR034660">
    <property type="entry name" value="DinB/YfiT-like"/>
</dbReference>
<evidence type="ECO:0000313" key="2">
    <source>
        <dbReference type="EMBL" id="MDX2915247.1"/>
    </source>
</evidence>
<comment type="caution">
    <text evidence="2">The sequence shown here is derived from an EMBL/GenBank/DDBJ whole genome shotgun (WGS) entry which is preliminary data.</text>
</comment>
<proteinExistence type="predicted"/>
<evidence type="ECO:0000256" key="1">
    <source>
        <dbReference type="SAM" id="Coils"/>
    </source>
</evidence>
<reference evidence="2 3" key="1">
    <citation type="journal article" date="2023" name="Microb. Genom.">
        <title>Mesoterricola silvestris gen. nov., sp. nov., Mesoterricola sediminis sp. nov., Geothrix oryzae sp. nov., Geothrix edaphica sp. nov., Geothrix rubra sp. nov., and Geothrix limicola sp. nov., six novel members of Acidobacteriota isolated from soils.</title>
        <authorList>
            <person name="Weisberg A.J."/>
            <person name="Pearce E."/>
            <person name="Kramer C.G."/>
            <person name="Chang J.H."/>
            <person name="Clarke C.R."/>
        </authorList>
    </citation>
    <scope>NUCLEOTIDE SEQUENCE [LARGE SCALE GENOMIC DNA]</scope>
    <source>
        <strain evidence="2 3">NRRL_B-2795</strain>
    </source>
</reference>